<accession>A0ABQ2CM00</accession>
<proteinExistence type="predicted"/>
<name>A0ABQ2CM00_9GAMM</name>
<dbReference type="EMBL" id="BMNN01000001">
    <property type="protein sequence ID" value="GGI95597.1"/>
    <property type="molecule type" value="Genomic_DNA"/>
</dbReference>
<organism evidence="2 3">
    <name type="scientific">Halopseudomonas pertucinogena</name>
    <dbReference type="NCBI Taxonomy" id="86175"/>
    <lineage>
        <taxon>Bacteria</taxon>
        <taxon>Pseudomonadati</taxon>
        <taxon>Pseudomonadota</taxon>
        <taxon>Gammaproteobacteria</taxon>
        <taxon>Pseudomonadales</taxon>
        <taxon>Pseudomonadaceae</taxon>
        <taxon>Halopseudomonas</taxon>
    </lineage>
</organism>
<dbReference type="Pfam" id="PF06904">
    <property type="entry name" value="Extensin-like_C"/>
    <property type="match status" value="1"/>
</dbReference>
<feature type="domain" description="Extensin-like C-terminal" evidence="1">
    <location>
        <begin position="59"/>
        <end position="235"/>
    </location>
</feature>
<evidence type="ECO:0000313" key="3">
    <source>
        <dbReference type="Proteomes" id="UP000633263"/>
    </source>
</evidence>
<evidence type="ECO:0000313" key="2">
    <source>
        <dbReference type="EMBL" id="GGI95597.1"/>
    </source>
</evidence>
<reference evidence="3" key="1">
    <citation type="journal article" date="2019" name="Int. J. Syst. Evol. Microbiol.">
        <title>The Global Catalogue of Microorganisms (GCM) 10K type strain sequencing project: providing services to taxonomists for standard genome sequencing and annotation.</title>
        <authorList>
            <consortium name="The Broad Institute Genomics Platform"/>
            <consortium name="The Broad Institute Genome Sequencing Center for Infectious Disease"/>
            <person name="Wu L."/>
            <person name="Ma J."/>
        </authorList>
    </citation>
    <scope>NUCLEOTIDE SEQUENCE [LARGE SCALE GENOMIC DNA]</scope>
    <source>
        <strain evidence="3">JCM 11590</strain>
    </source>
</reference>
<evidence type="ECO:0000259" key="1">
    <source>
        <dbReference type="Pfam" id="PF06904"/>
    </source>
</evidence>
<dbReference type="Proteomes" id="UP000633263">
    <property type="component" value="Unassembled WGS sequence"/>
</dbReference>
<dbReference type="InterPro" id="IPR009683">
    <property type="entry name" value="Extensin-like_C"/>
</dbReference>
<sequence>MLRLFRWLVLAALAAAVLLGRPWQYLPPQWNPWEPLAVDHPMTPVTQWKLQRLGDDAEQCQAVLEAAPEGALDYTPLRDYTPVEGCPLVNVVRISRTDVEFNASFTVTCPVAVAWVMYERQQLQPLAASLLGSRLQQVEHFGSFACRNIYHRADARRSQHALANAFDVAAFRMADGTRISVLKDWNNDTEPAKSEFLRQAHSQACRYFRTVLGPDYNQPHENHFHLEGSGFGFCR</sequence>
<keyword evidence="3" id="KW-1185">Reference proteome</keyword>
<gene>
    <name evidence="2" type="ORF">GCM10009083_10130</name>
</gene>
<protein>
    <recommendedName>
        <fullName evidence="1">Extensin-like C-terminal domain-containing protein</fullName>
    </recommendedName>
</protein>
<comment type="caution">
    <text evidence="2">The sequence shown here is derived from an EMBL/GenBank/DDBJ whole genome shotgun (WGS) entry which is preliminary data.</text>
</comment>
<dbReference type="RefSeq" id="WP_229710323.1">
    <property type="nucleotide sequence ID" value="NZ_BMNN01000001.1"/>
</dbReference>